<dbReference type="NCBIfam" id="NF005154">
    <property type="entry name" value="PRK06635.1-2"/>
    <property type="match status" value="1"/>
</dbReference>
<evidence type="ECO:0000256" key="18">
    <source>
        <dbReference type="RuleBase" id="RU004249"/>
    </source>
</evidence>
<dbReference type="PROSITE" id="PS00324">
    <property type="entry name" value="ASPARTOKINASE"/>
    <property type="match status" value="1"/>
</dbReference>
<dbReference type="HOGENOM" id="CLU_009116_3_2_11"/>
<evidence type="ECO:0000256" key="5">
    <source>
        <dbReference type="ARBA" id="ARBA00010122"/>
    </source>
</evidence>
<reference evidence="20 21" key="1">
    <citation type="journal article" date="2012" name="Stand. Genomic Sci.">
        <title>Genome sequence of the ocean sediment bacterium Saccharomonospora marina type strain (XMU15(T)).</title>
        <authorList>
            <person name="Klenk H.P."/>
            <person name="Lu M."/>
            <person name="Lucas S."/>
            <person name="Lapidus A."/>
            <person name="Copeland A."/>
            <person name="Pitluck S."/>
            <person name="Goodwin L.A."/>
            <person name="Han C."/>
            <person name="Tapia R."/>
            <person name="Brambilla E.M."/>
            <person name="Potter G."/>
            <person name="Land M."/>
            <person name="Ivanova N."/>
            <person name="Rohde M."/>
            <person name="Goker M."/>
            <person name="Detter J.C."/>
            <person name="Li W.J."/>
            <person name="Kyrpides N.C."/>
            <person name="Woyke T."/>
        </authorList>
    </citation>
    <scope>NUCLEOTIDE SEQUENCE [LARGE SCALE GENOMIC DNA]</scope>
    <source>
        <strain evidence="20 21">XMU15</strain>
    </source>
</reference>
<evidence type="ECO:0000313" key="21">
    <source>
        <dbReference type="Proteomes" id="UP000004926"/>
    </source>
</evidence>
<dbReference type="InterPro" id="IPR002912">
    <property type="entry name" value="ACT_dom"/>
</dbReference>
<dbReference type="GO" id="GO:0005524">
    <property type="term" value="F:ATP binding"/>
    <property type="evidence" value="ECO:0007669"/>
    <property type="project" value="UniProtKB-KW"/>
</dbReference>
<dbReference type="GO" id="GO:0005829">
    <property type="term" value="C:cytosol"/>
    <property type="evidence" value="ECO:0007669"/>
    <property type="project" value="TreeGrafter"/>
</dbReference>
<evidence type="ECO:0000256" key="9">
    <source>
        <dbReference type="ARBA" id="ARBA00022679"/>
    </source>
</evidence>
<dbReference type="FunFam" id="3.40.1160.10:FF:000002">
    <property type="entry name" value="Aspartokinase"/>
    <property type="match status" value="1"/>
</dbReference>
<protein>
    <recommendedName>
        <fullName evidence="7 17">Aspartokinase</fullName>
        <ecNumber evidence="6 17">2.7.2.4</ecNumber>
    </recommendedName>
</protein>
<dbReference type="RefSeq" id="WP_009156611.1">
    <property type="nucleotide sequence ID" value="NZ_CM001439.1"/>
</dbReference>
<evidence type="ECO:0000256" key="4">
    <source>
        <dbReference type="ARBA" id="ARBA00005139"/>
    </source>
</evidence>
<keyword evidence="9 17" id="KW-0808">Transferase</keyword>
<evidence type="ECO:0000256" key="1">
    <source>
        <dbReference type="ARBA" id="ARBA00002843"/>
    </source>
</evidence>
<evidence type="ECO:0000256" key="10">
    <source>
        <dbReference type="ARBA" id="ARBA00022741"/>
    </source>
</evidence>
<dbReference type="InterPro" id="IPR041740">
    <property type="entry name" value="AKii-LysC-BS"/>
</dbReference>
<dbReference type="NCBIfam" id="TIGR00657">
    <property type="entry name" value="asp_kinases"/>
    <property type="match status" value="1"/>
</dbReference>
<dbReference type="Gene3D" id="3.40.1160.10">
    <property type="entry name" value="Acetylglutamate kinase-like"/>
    <property type="match status" value="1"/>
</dbReference>
<comment type="catalytic activity">
    <reaction evidence="15 17">
        <text>L-aspartate + ATP = 4-phospho-L-aspartate + ADP</text>
        <dbReference type="Rhea" id="RHEA:23776"/>
        <dbReference type="ChEBI" id="CHEBI:29991"/>
        <dbReference type="ChEBI" id="CHEBI:30616"/>
        <dbReference type="ChEBI" id="CHEBI:57535"/>
        <dbReference type="ChEBI" id="CHEBI:456216"/>
        <dbReference type="EC" id="2.7.2.4"/>
    </reaction>
</comment>
<dbReference type="EC" id="2.7.2.4" evidence="6 17"/>
<dbReference type="PANTHER" id="PTHR21499:SF3">
    <property type="entry name" value="ASPARTOKINASE"/>
    <property type="match status" value="1"/>
</dbReference>
<dbReference type="Pfam" id="PF22468">
    <property type="entry name" value="ACT_9"/>
    <property type="match status" value="2"/>
</dbReference>
<evidence type="ECO:0000256" key="13">
    <source>
        <dbReference type="ARBA" id="ARBA00022915"/>
    </source>
</evidence>
<dbReference type="InterPro" id="IPR001048">
    <property type="entry name" value="Asp/Glu/Uridylate_kinase"/>
</dbReference>
<feature type="binding site" evidence="16">
    <location>
        <position position="74"/>
    </location>
    <ligand>
        <name>substrate</name>
    </ligand>
</feature>
<dbReference type="PANTHER" id="PTHR21499">
    <property type="entry name" value="ASPARTATE KINASE"/>
    <property type="match status" value="1"/>
</dbReference>
<evidence type="ECO:0000256" key="8">
    <source>
        <dbReference type="ARBA" id="ARBA00022605"/>
    </source>
</evidence>
<organism evidence="20 21">
    <name type="scientific">Saccharomonospora marina XMU15</name>
    <dbReference type="NCBI Taxonomy" id="882083"/>
    <lineage>
        <taxon>Bacteria</taxon>
        <taxon>Bacillati</taxon>
        <taxon>Actinomycetota</taxon>
        <taxon>Actinomycetes</taxon>
        <taxon>Pseudonocardiales</taxon>
        <taxon>Pseudonocardiaceae</taxon>
        <taxon>Saccharomonospora</taxon>
    </lineage>
</organism>
<evidence type="ECO:0000256" key="12">
    <source>
        <dbReference type="ARBA" id="ARBA00022840"/>
    </source>
</evidence>
<evidence type="ECO:0000259" key="19">
    <source>
        <dbReference type="PROSITE" id="PS51671"/>
    </source>
</evidence>
<comment type="pathway">
    <text evidence="3 18">Amino-acid biosynthesis; L-methionine biosynthesis via de novo pathway; L-homoserine from L-aspartate: step 1/3.</text>
</comment>
<feature type="domain" description="ACT" evidence="19">
    <location>
        <begin position="267"/>
        <end position="351"/>
    </location>
</feature>
<evidence type="ECO:0000256" key="17">
    <source>
        <dbReference type="RuleBase" id="RU003448"/>
    </source>
</evidence>
<dbReference type="UniPathway" id="UPA00034">
    <property type="reaction ID" value="UER00015"/>
</dbReference>
<keyword evidence="13" id="KW-0220">Diaminopimelate biosynthesis</keyword>
<name>H5X336_9PSEU</name>
<gene>
    <name evidence="20" type="ORF">SacmaDRAFT_5067</name>
</gene>
<evidence type="ECO:0000256" key="2">
    <source>
        <dbReference type="ARBA" id="ARBA00004766"/>
    </source>
</evidence>
<evidence type="ECO:0000256" key="11">
    <source>
        <dbReference type="ARBA" id="ARBA00022777"/>
    </source>
</evidence>
<evidence type="ECO:0000256" key="7">
    <source>
        <dbReference type="ARBA" id="ARBA00016273"/>
    </source>
</evidence>
<dbReference type="SUPFAM" id="SSF53633">
    <property type="entry name" value="Carbamate kinase-like"/>
    <property type="match status" value="1"/>
</dbReference>
<dbReference type="AlphaFoldDB" id="H5X336"/>
<dbReference type="NCBIfam" id="NF005153">
    <property type="entry name" value="PRK06635.1-1"/>
    <property type="match status" value="1"/>
</dbReference>
<comment type="function">
    <text evidence="1">Catalyzes the phosphorylation of the beta-carboxyl group of aspartic acid with ATP to yield 4-phospho-L-aspartate, which is involved in the branched biosynthetic pathway leading to the biosynthesis of amino acids lysine, threonine, isoleucine and methionine.</text>
</comment>
<dbReference type="GO" id="GO:0009090">
    <property type="term" value="P:homoserine biosynthetic process"/>
    <property type="evidence" value="ECO:0007669"/>
    <property type="project" value="TreeGrafter"/>
</dbReference>
<evidence type="ECO:0000256" key="6">
    <source>
        <dbReference type="ARBA" id="ARBA00013059"/>
    </source>
</evidence>
<keyword evidence="8 18" id="KW-0028">Amino-acid biosynthesis</keyword>
<dbReference type="GO" id="GO:0019877">
    <property type="term" value="P:diaminopimelate biosynthetic process"/>
    <property type="evidence" value="ECO:0007669"/>
    <property type="project" value="UniProtKB-KW"/>
</dbReference>
<dbReference type="InterPro" id="IPR045865">
    <property type="entry name" value="ACT-like_dom_sf"/>
</dbReference>
<dbReference type="GO" id="GO:0004072">
    <property type="term" value="F:aspartate kinase activity"/>
    <property type="evidence" value="ECO:0007669"/>
    <property type="project" value="UniProtKB-EC"/>
</dbReference>
<dbReference type="CDD" id="cd04261">
    <property type="entry name" value="AAK_AKii-LysC-BS"/>
    <property type="match status" value="1"/>
</dbReference>
<dbReference type="CDD" id="cd04923">
    <property type="entry name" value="ACT_AK-LysC-DapG-like_2"/>
    <property type="match status" value="1"/>
</dbReference>
<dbReference type="InterPro" id="IPR036393">
    <property type="entry name" value="AceGlu_kinase-like_sf"/>
</dbReference>
<comment type="pathway">
    <text evidence="2 18">Amino-acid biosynthesis; L-lysine biosynthesis via DAP pathway; (S)-tetrahydrodipicolinate from L-aspartate: step 1/4.</text>
</comment>
<dbReference type="SUPFAM" id="SSF55021">
    <property type="entry name" value="ACT-like"/>
    <property type="match status" value="2"/>
</dbReference>
<keyword evidence="21" id="KW-1185">Reference proteome</keyword>
<keyword evidence="11 17" id="KW-0418">Kinase</keyword>
<keyword evidence="10 16" id="KW-0547">Nucleotide-binding</keyword>
<sequence length="420" mass="44301">MALVVQKYGGSSLESADRIKRVAERIVATKKAGNQVVVVCSAMGDTTDELLDLAEQVNPVPPEREMDMLLTAGERISNALVAMAISAQGAEAWSFTGSQAGVVTTAVHGNARIIDVTPSRVTDALEQGYVALVAGFQGVSQDTKDITTLGRGGSDTTAVALAAALNADVCEIYSDVDGVYTADPRIVPNARKLDTVPYEEMLELAASGSKILHLRSVEYARRYGVPISVRSSYSDKPGTTVTGSIEEIPVEQALITGVAHDRSEAKITVTGVPDHAGAAARIFRTVADAEIDIDMVLQNISNTAGRTDITFTLSKANGPKAVSELEKIKTELDFSAVLYDDHVGKVSLVGAGMRSHPGVTASFCEALAKAGVNIEIINTSEIRISVLIRDAQLDDAVRAIHEAFELGGDEEAVVYAGSGR</sequence>
<evidence type="ECO:0000313" key="20">
    <source>
        <dbReference type="EMBL" id="EHR53235.1"/>
    </source>
</evidence>
<dbReference type="Proteomes" id="UP000004926">
    <property type="component" value="Chromosome"/>
</dbReference>
<feature type="binding site" evidence="16">
    <location>
        <begin position="7"/>
        <end position="10"/>
    </location>
    <ligand>
        <name>ATP</name>
        <dbReference type="ChEBI" id="CHEBI:30616"/>
    </ligand>
</feature>
<proteinExistence type="inferred from homology"/>
<dbReference type="OrthoDB" id="9799110at2"/>
<keyword evidence="14" id="KW-0457">Lysine biosynthesis</keyword>
<dbReference type="InterPro" id="IPR001057">
    <property type="entry name" value="Glu/AcGlu_kinase"/>
</dbReference>
<dbReference type="PIRSF" id="PIRSF000726">
    <property type="entry name" value="Asp_kin"/>
    <property type="match status" value="1"/>
</dbReference>
<feature type="binding site" evidence="16">
    <location>
        <position position="47"/>
    </location>
    <ligand>
        <name>substrate</name>
    </ligand>
</feature>
<dbReference type="UniPathway" id="UPA00050">
    <property type="reaction ID" value="UER00461"/>
</dbReference>
<comment type="pathway">
    <text evidence="4 18">Amino-acid biosynthesis; L-threonine biosynthesis; L-threonine from L-aspartate: step 1/5.</text>
</comment>
<dbReference type="InterPro" id="IPR018042">
    <property type="entry name" value="Aspartate_kinase_CS"/>
</dbReference>
<feature type="binding site" evidence="16">
    <location>
        <position position="180"/>
    </location>
    <ligand>
        <name>ATP</name>
        <dbReference type="ChEBI" id="CHEBI:30616"/>
    </ligand>
</feature>
<dbReference type="EMBL" id="CM001439">
    <property type="protein sequence ID" value="EHR53235.1"/>
    <property type="molecule type" value="Genomic_DNA"/>
</dbReference>
<dbReference type="NCBIfam" id="NF005155">
    <property type="entry name" value="PRK06635.1-4"/>
    <property type="match status" value="1"/>
</dbReference>
<dbReference type="FunFam" id="3.30.2130.10:FF:000002">
    <property type="entry name" value="Aspartokinase"/>
    <property type="match status" value="1"/>
</dbReference>
<dbReference type="UniPathway" id="UPA00051">
    <property type="reaction ID" value="UER00462"/>
</dbReference>
<dbReference type="InterPro" id="IPR001341">
    <property type="entry name" value="Asp_kinase"/>
</dbReference>
<dbReference type="PROSITE" id="PS51671">
    <property type="entry name" value="ACT"/>
    <property type="match status" value="1"/>
</dbReference>
<feature type="binding site" evidence="16">
    <location>
        <position position="185"/>
    </location>
    <ligand>
        <name>ATP</name>
        <dbReference type="ChEBI" id="CHEBI:30616"/>
    </ligand>
</feature>
<evidence type="ECO:0000256" key="14">
    <source>
        <dbReference type="ARBA" id="ARBA00023154"/>
    </source>
</evidence>
<dbReference type="NCBIfam" id="TIGR00656">
    <property type="entry name" value="asp_kin_monofn"/>
    <property type="match status" value="1"/>
</dbReference>
<dbReference type="InterPro" id="IPR054352">
    <property type="entry name" value="ACT_Aspartokinase"/>
</dbReference>
<evidence type="ECO:0000256" key="3">
    <source>
        <dbReference type="ARBA" id="ARBA00004986"/>
    </source>
</evidence>
<dbReference type="PRINTS" id="PR00474">
    <property type="entry name" value="GLU5KINASE"/>
</dbReference>
<comment type="similarity">
    <text evidence="5 17">Belongs to the aspartokinase family.</text>
</comment>
<evidence type="ECO:0000256" key="16">
    <source>
        <dbReference type="PIRSR" id="PIRSR000726-1"/>
    </source>
</evidence>
<evidence type="ECO:0000256" key="15">
    <source>
        <dbReference type="ARBA" id="ARBA00047872"/>
    </source>
</evidence>
<dbReference type="InterPro" id="IPR005260">
    <property type="entry name" value="Asp_kin_monofn"/>
</dbReference>
<dbReference type="STRING" id="882083.SacmaDRAFT_5067"/>
<keyword evidence="12 16" id="KW-0067">ATP-binding</keyword>
<dbReference type="GO" id="GO:0009088">
    <property type="term" value="P:threonine biosynthetic process"/>
    <property type="evidence" value="ECO:0007669"/>
    <property type="project" value="UniProtKB-UniPathway"/>
</dbReference>
<dbReference type="CDD" id="cd04913">
    <property type="entry name" value="ACT_AKii-LysC-BS-like_1"/>
    <property type="match status" value="1"/>
</dbReference>
<dbReference type="GO" id="GO:0009089">
    <property type="term" value="P:lysine biosynthetic process via diaminopimelate"/>
    <property type="evidence" value="ECO:0007669"/>
    <property type="project" value="UniProtKB-UniPathway"/>
</dbReference>
<accession>H5X336</accession>
<dbReference type="Gene3D" id="3.30.70.260">
    <property type="match status" value="2"/>
</dbReference>
<dbReference type="eggNOG" id="COG0527">
    <property type="taxonomic scope" value="Bacteria"/>
</dbReference>
<dbReference type="Pfam" id="PF00696">
    <property type="entry name" value="AA_kinase"/>
    <property type="match status" value="1"/>
</dbReference>